<dbReference type="OrthoDB" id="824691at2"/>
<dbReference type="Pfam" id="PF04577">
    <property type="entry name" value="Glyco_transf_61"/>
    <property type="match status" value="1"/>
</dbReference>
<accession>A0A1G6M895</accession>
<dbReference type="InterPro" id="IPR049625">
    <property type="entry name" value="Glyco_transf_61_cat"/>
</dbReference>
<dbReference type="AlphaFoldDB" id="A0A1G6M895"/>
<evidence type="ECO:0000259" key="1">
    <source>
        <dbReference type="Pfam" id="PF04577"/>
    </source>
</evidence>
<dbReference type="GO" id="GO:0016757">
    <property type="term" value="F:glycosyltransferase activity"/>
    <property type="evidence" value="ECO:0007669"/>
    <property type="project" value="InterPro"/>
</dbReference>
<organism evidence="2 3">
    <name type="scientific">Algoriphagus faecimaris</name>
    <dbReference type="NCBI Taxonomy" id="686796"/>
    <lineage>
        <taxon>Bacteria</taxon>
        <taxon>Pseudomonadati</taxon>
        <taxon>Bacteroidota</taxon>
        <taxon>Cytophagia</taxon>
        <taxon>Cytophagales</taxon>
        <taxon>Cyclobacteriaceae</taxon>
        <taxon>Algoriphagus</taxon>
    </lineage>
</organism>
<keyword evidence="3" id="KW-1185">Reference proteome</keyword>
<proteinExistence type="predicted"/>
<dbReference type="Proteomes" id="UP000199060">
    <property type="component" value="Unassembled WGS sequence"/>
</dbReference>
<dbReference type="STRING" id="686796.SAMN04488104_100159"/>
<dbReference type="EMBL" id="FNAC01000001">
    <property type="protein sequence ID" value="SDC51778.1"/>
    <property type="molecule type" value="Genomic_DNA"/>
</dbReference>
<evidence type="ECO:0000313" key="2">
    <source>
        <dbReference type="EMBL" id="SDC51778.1"/>
    </source>
</evidence>
<feature type="domain" description="Glycosyltransferase 61 catalytic" evidence="1">
    <location>
        <begin position="176"/>
        <end position="242"/>
    </location>
</feature>
<sequence length="302" mass="35402">MLGFFLPAVLWIRQNPQNWSDTILQIDACNPLSDKLLKEYLDHVKIPHEFVELTDKSTKGPQREWKSYRAKIKRRLLRFEYALRGDHTSIFAYHLFRKRKNKIVLPRWDHYLEFYGKFPLIFRENFHPLRQHLLSWAGAEHMNEKPLICIIERADPPSIVNSEQGKKARWFKGYGSTRRRLLGIEECHRRLLATGHYSKVVNPGEMSLKEQIHAFSNCSYLVGIRGAEFLNMIWMKPESSVILQGSADFKNEAIQKKLAAACRLNYLELAHEGEVSPKLEFEKLKYLLPKLNHDHIPKPAES</sequence>
<reference evidence="3" key="1">
    <citation type="submission" date="2016-10" db="EMBL/GenBank/DDBJ databases">
        <authorList>
            <person name="Varghese N."/>
            <person name="Submissions S."/>
        </authorList>
    </citation>
    <scope>NUCLEOTIDE SEQUENCE [LARGE SCALE GENOMIC DNA]</scope>
    <source>
        <strain evidence="3">DSM 23095</strain>
    </source>
</reference>
<protein>
    <recommendedName>
        <fullName evidence="1">Glycosyltransferase 61 catalytic domain-containing protein</fullName>
    </recommendedName>
</protein>
<dbReference type="RefSeq" id="WP_087937680.1">
    <property type="nucleotide sequence ID" value="NZ_FNAC01000001.1"/>
</dbReference>
<gene>
    <name evidence="2" type="ORF">SAMN04488104_100159</name>
</gene>
<name>A0A1G6M895_9BACT</name>
<evidence type="ECO:0000313" key="3">
    <source>
        <dbReference type="Proteomes" id="UP000199060"/>
    </source>
</evidence>